<feature type="domain" description="DNA-directed DNA polymerase X" evidence="27">
    <location>
        <begin position="9"/>
        <end position="334"/>
    </location>
</feature>
<dbReference type="GO" id="GO:0046872">
    <property type="term" value="F:metal ion binding"/>
    <property type="evidence" value="ECO:0007669"/>
    <property type="project" value="UniProtKB-UniRule"/>
</dbReference>
<dbReference type="Gene3D" id="3.30.210.10">
    <property type="entry name" value="DNA polymerase, thumb domain"/>
    <property type="match status" value="1"/>
</dbReference>
<dbReference type="InterPro" id="IPR028207">
    <property type="entry name" value="DNA_pol_B_palm_palm"/>
</dbReference>
<dbReference type="Pfam" id="PF14791">
    <property type="entry name" value="DNA_pol_B_thumb"/>
    <property type="match status" value="1"/>
</dbReference>
<dbReference type="InterPro" id="IPR010996">
    <property type="entry name" value="HHH_MUS81"/>
</dbReference>
<evidence type="ECO:0000256" key="16">
    <source>
        <dbReference type="ARBA" id="ARBA00023125"/>
    </source>
</evidence>
<dbReference type="PANTHER" id="PTHR11276:SF42">
    <property type="entry name" value="DNA POLYMERASE BETA"/>
    <property type="match status" value="1"/>
</dbReference>
<dbReference type="PRINTS" id="PR00869">
    <property type="entry name" value="DNAPOLX"/>
</dbReference>
<dbReference type="EC" id="2.7.7.7" evidence="25"/>
<protein>
    <recommendedName>
        <fullName evidence="25">DNA polymerase</fullName>
        <ecNumber evidence="25">2.7.7.7</ecNumber>
    </recommendedName>
</protein>
<keyword evidence="6" id="KW-0237">DNA synthesis</keyword>
<keyword evidence="7 25" id="KW-0808">Transferase</keyword>
<sequence>MSKRKADESPNADLSEFLMELGNYEKNVNRALHKFNAYRKAAAALAKYPVRISSGAEAKKLDGIGEKIAKKIDEFLQTGKLQKLEEIRADDQSVAINELTKVTGIGPAAAQKLVKENIMSIEDLRKNPSMLNKHQRIGLEHFEDFQKKIPRSEMIEIQDFVKGQIHSLDKNYEVTVCGSFRRGAESSGDIDFLLSHKDFTSKSEKRQPSLLHSVVKKLEDVHFITDTLSLGDTKFMGVCRLLSKNETNQNLYRRIDIRLIPADQYYCALLYFTGSDVFNANMRSEAQKQGFILNEYAIRPVGSTGVAGEALPVTSEEDIFEYIGMTYVDPKDRIA</sequence>
<dbReference type="InterPro" id="IPR029398">
    <property type="entry name" value="PolB_thumb"/>
</dbReference>
<evidence type="ECO:0000313" key="29">
    <source>
        <dbReference type="RefSeq" id="XP_055875583.1"/>
    </source>
</evidence>
<evidence type="ECO:0000256" key="12">
    <source>
        <dbReference type="ARBA" id="ARBA00022842"/>
    </source>
</evidence>
<dbReference type="RefSeq" id="XP_055875587.1">
    <property type="nucleotide sequence ID" value="XM_056019612.1"/>
</dbReference>
<keyword evidence="14 25" id="KW-0239">DNA-directed DNA polymerase</keyword>
<evidence type="ECO:0000256" key="5">
    <source>
        <dbReference type="ARBA" id="ARBA00022490"/>
    </source>
</evidence>
<dbReference type="RefSeq" id="XP_055875585.1">
    <property type="nucleotide sequence ID" value="XM_056019610.1"/>
</dbReference>
<dbReference type="InterPro" id="IPR018944">
    <property type="entry name" value="DNA_pol_lambd_fingers_domain"/>
</dbReference>
<feature type="domain" description="Helix-hairpin-helix DNA-binding motif class 1" evidence="26">
    <location>
        <begin position="97"/>
        <end position="116"/>
    </location>
</feature>
<keyword evidence="28" id="KW-1185">Reference proteome</keyword>
<keyword evidence="15" id="KW-0915">Sodium</keyword>
<evidence type="ECO:0000256" key="15">
    <source>
        <dbReference type="ARBA" id="ARBA00023053"/>
    </source>
</evidence>
<dbReference type="InterPro" id="IPR002054">
    <property type="entry name" value="DNA-dir_DNA_pol_X"/>
</dbReference>
<dbReference type="FunFam" id="1.10.150.110:FF:000002">
    <property type="entry name" value="DNA polymerase beta"/>
    <property type="match status" value="1"/>
</dbReference>
<evidence type="ECO:0000313" key="32">
    <source>
        <dbReference type="RefSeq" id="XP_055875586.1"/>
    </source>
</evidence>
<keyword evidence="16" id="KW-0238">DNA-binding</keyword>
<dbReference type="CDD" id="cd00141">
    <property type="entry name" value="NT_POLXc"/>
    <property type="match status" value="1"/>
</dbReference>
<name>A0A9W2ZKZ4_BIOGL</name>
<keyword evidence="17 25" id="KW-0234">DNA repair</keyword>
<evidence type="ECO:0000313" key="31">
    <source>
        <dbReference type="RefSeq" id="XP_055875585.1"/>
    </source>
</evidence>
<dbReference type="GO" id="GO:0003677">
    <property type="term" value="F:DNA binding"/>
    <property type="evidence" value="ECO:0007669"/>
    <property type="project" value="UniProtKB-UniRule"/>
</dbReference>
<comment type="function">
    <text evidence="25">DNA polymerase that functions in several pathways of DNA repair. Involved in base excision repair (BER) responsible for repair of lesions that give rise to abasic (AP) sites in DNA. Also contributes to DNA double-strand break repair by non-homologous end joining and homologous recombination. Has both template-dependent and template-independent (terminal transferase) DNA polymerase activities. Has also a 5'-deoxyribose-5-phosphate lyase (dRP lyase) activity.</text>
</comment>
<evidence type="ECO:0000256" key="1">
    <source>
        <dbReference type="ARBA" id="ARBA00001946"/>
    </source>
</evidence>
<evidence type="ECO:0000256" key="25">
    <source>
        <dbReference type="RuleBase" id="RU366014"/>
    </source>
</evidence>
<evidence type="ECO:0000313" key="28">
    <source>
        <dbReference type="Proteomes" id="UP001165740"/>
    </source>
</evidence>
<evidence type="ECO:0000256" key="23">
    <source>
        <dbReference type="ARBA" id="ARBA00049244"/>
    </source>
</evidence>
<dbReference type="SMART" id="SM00483">
    <property type="entry name" value="POLXc"/>
    <property type="match status" value="1"/>
</dbReference>
<proteinExistence type="inferred from homology"/>
<evidence type="ECO:0000256" key="14">
    <source>
        <dbReference type="ARBA" id="ARBA00022932"/>
    </source>
</evidence>
<dbReference type="GeneID" id="106055642"/>
<evidence type="ECO:0000256" key="7">
    <source>
        <dbReference type="ARBA" id="ARBA00022679"/>
    </source>
</evidence>
<evidence type="ECO:0000256" key="3">
    <source>
        <dbReference type="ARBA" id="ARBA00004496"/>
    </source>
</evidence>
<evidence type="ECO:0000259" key="27">
    <source>
        <dbReference type="SMART" id="SM00483"/>
    </source>
</evidence>
<evidence type="ECO:0000313" key="33">
    <source>
        <dbReference type="RefSeq" id="XP_055875587.1"/>
    </source>
</evidence>
<dbReference type="GO" id="GO:0006303">
    <property type="term" value="P:double-strand break repair via nonhomologous end joining"/>
    <property type="evidence" value="ECO:0007669"/>
    <property type="project" value="TreeGrafter"/>
</dbReference>
<organism evidence="28 29">
    <name type="scientific">Biomphalaria glabrata</name>
    <name type="common">Bloodfluke planorb</name>
    <name type="synonym">Freshwater snail</name>
    <dbReference type="NCBI Taxonomy" id="6526"/>
    <lineage>
        <taxon>Eukaryota</taxon>
        <taxon>Metazoa</taxon>
        <taxon>Spiralia</taxon>
        <taxon>Lophotrochozoa</taxon>
        <taxon>Mollusca</taxon>
        <taxon>Gastropoda</taxon>
        <taxon>Heterobranchia</taxon>
        <taxon>Euthyneura</taxon>
        <taxon>Panpulmonata</taxon>
        <taxon>Hygrophila</taxon>
        <taxon>Lymnaeoidea</taxon>
        <taxon>Planorbidae</taxon>
        <taxon>Biomphalaria</taxon>
    </lineage>
</organism>
<comment type="function">
    <text evidence="22">Repair polymerase that plays a key role in base-excision repair. During this process, the damaged base is excised by specific DNA glycosylases, the DNA backbone is nicked at the abasic site by an apurinic/apyrimidic (AP) endonuclease, and POLB removes 5'-deoxyribose-phosphate from the preincised AP site acting as a 5'-deoxyribose-phosphate lyase (5'-dRP lyase); through its DNA polymerase activity, it adds one nucleotide to the 3' end of the arising single-nucleotide gap. Conducts 'gap-filling' DNA synthesis in a stepwise distributive fashion rather than in a processive fashion as for other DNA polymerases. It is also able to cleave sugar-phosphate bonds 3' to an intact AP site, acting as an AP lyase.</text>
</comment>
<dbReference type="Pfam" id="PF14792">
    <property type="entry name" value="DNA_pol_B_palm"/>
    <property type="match status" value="1"/>
</dbReference>
<keyword evidence="11 25" id="KW-0227">DNA damage</keyword>
<dbReference type="GO" id="GO:0005737">
    <property type="term" value="C:cytoplasm"/>
    <property type="evidence" value="ECO:0007669"/>
    <property type="project" value="UniProtKB-SubCell"/>
</dbReference>
<comment type="catalytic activity">
    <reaction evidence="20">
        <text>2'-deoxyribonucleotide-(2'-deoxyribose 5'-phosphate)-2'-deoxyribonucleotide-DNA = a 3'-end 2'-deoxyribonucleotide-(2,3-dehydro-2,3-deoxyribose 5'-phosphate)-DNA + a 5'-end 5'-phospho-2'-deoxyribonucleoside-DNA + H(+)</text>
        <dbReference type="Rhea" id="RHEA:66592"/>
        <dbReference type="Rhea" id="RHEA-COMP:13180"/>
        <dbReference type="Rhea" id="RHEA-COMP:16897"/>
        <dbReference type="Rhea" id="RHEA-COMP:17067"/>
        <dbReference type="ChEBI" id="CHEBI:15378"/>
        <dbReference type="ChEBI" id="CHEBI:136412"/>
        <dbReference type="ChEBI" id="CHEBI:157695"/>
        <dbReference type="ChEBI" id="CHEBI:167181"/>
        <dbReference type="EC" id="4.2.99.18"/>
    </reaction>
</comment>
<dbReference type="OrthoDB" id="205514at2759"/>
<dbReference type="Proteomes" id="UP001165740">
    <property type="component" value="Chromosome 2"/>
</dbReference>
<dbReference type="FunFam" id="3.30.210.10:FF:000002">
    <property type="entry name" value="DNA polymerase"/>
    <property type="match status" value="1"/>
</dbReference>
<dbReference type="Gene3D" id="1.10.150.110">
    <property type="entry name" value="DNA polymerase beta, N-terminal domain-like"/>
    <property type="match status" value="1"/>
</dbReference>
<dbReference type="PANTHER" id="PTHR11276">
    <property type="entry name" value="DNA POLYMERASE TYPE-X FAMILY MEMBER"/>
    <property type="match status" value="1"/>
</dbReference>
<dbReference type="GO" id="GO:0005634">
    <property type="term" value="C:nucleus"/>
    <property type="evidence" value="ECO:0007669"/>
    <property type="project" value="UniProtKB-SubCell"/>
</dbReference>
<dbReference type="Pfam" id="PF10391">
    <property type="entry name" value="DNA_pol_lambd_f"/>
    <property type="match status" value="1"/>
</dbReference>
<dbReference type="OMA" id="ERDVFDW"/>
<gene>
    <name evidence="29 30 31 32 33" type="primary">LOC106055642</name>
</gene>
<dbReference type="PRINTS" id="PR00870">
    <property type="entry name" value="DNAPOLXBETA"/>
</dbReference>
<dbReference type="InterPro" id="IPR002008">
    <property type="entry name" value="DNA_pol_X_beta-like"/>
</dbReference>
<keyword evidence="5" id="KW-0963">Cytoplasm</keyword>
<dbReference type="Gene3D" id="1.10.150.20">
    <property type="entry name" value="5' to 3' exonuclease, C-terminal subdomain"/>
    <property type="match status" value="1"/>
</dbReference>
<dbReference type="InterPro" id="IPR027421">
    <property type="entry name" value="DNA_pol_lamdba_lyase_dom_sf"/>
</dbReference>
<dbReference type="FunFam" id="3.30.460.10:FF:000021">
    <property type="entry name" value="DNA polymerase beta"/>
    <property type="match status" value="1"/>
</dbReference>
<keyword evidence="18" id="KW-0456">Lyase</keyword>
<evidence type="ECO:0000256" key="9">
    <source>
        <dbReference type="ARBA" id="ARBA00022705"/>
    </source>
</evidence>
<comment type="subcellular location">
    <subcellularLocation>
        <location evidence="3">Cytoplasm</location>
    </subcellularLocation>
    <subcellularLocation>
        <location evidence="2 25">Nucleus</location>
    </subcellularLocation>
</comment>
<evidence type="ECO:0000256" key="10">
    <source>
        <dbReference type="ARBA" id="ARBA00022723"/>
    </source>
</evidence>
<dbReference type="InterPro" id="IPR003583">
    <property type="entry name" value="Hlx-hairpin-Hlx_DNA-bd_motif"/>
</dbReference>
<evidence type="ECO:0000256" key="6">
    <source>
        <dbReference type="ARBA" id="ARBA00022634"/>
    </source>
</evidence>
<evidence type="ECO:0000256" key="11">
    <source>
        <dbReference type="ARBA" id="ARBA00022763"/>
    </source>
</evidence>
<reference evidence="29 30" key="1">
    <citation type="submission" date="2025-04" db="UniProtKB">
        <authorList>
            <consortium name="RefSeq"/>
        </authorList>
    </citation>
    <scope>IDENTIFICATION</scope>
</reference>
<evidence type="ECO:0000313" key="30">
    <source>
        <dbReference type="RefSeq" id="XP_055875584.1"/>
    </source>
</evidence>
<dbReference type="InterPro" id="IPR022312">
    <property type="entry name" value="DNA_pol_X"/>
</dbReference>
<evidence type="ECO:0000256" key="21">
    <source>
        <dbReference type="ARBA" id="ARBA00044678"/>
    </source>
</evidence>
<evidence type="ECO:0000256" key="22">
    <source>
        <dbReference type="ARBA" id="ARBA00045548"/>
    </source>
</evidence>
<dbReference type="SUPFAM" id="SSF47802">
    <property type="entry name" value="DNA polymerase beta, N-terminal domain-like"/>
    <property type="match status" value="1"/>
</dbReference>
<comment type="similarity">
    <text evidence="25">Belongs to the DNA polymerase type-X family.</text>
</comment>
<keyword evidence="19 25" id="KW-0539">Nucleus</keyword>
<dbReference type="Pfam" id="PF14716">
    <property type="entry name" value="HHH_8"/>
    <property type="match status" value="1"/>
</dbReference>
<keyword evidence="12" id="KW-0460">Magnesium</keyword>
<dbReference type="Gene3D" id="3.30.460.10">
    <property type="entry name" value="Beta Polymerase, domain 2"/>
    <property type="match status" value="1"/>
</dbReference>
<dbReference type="GO" id="GO:0003887">
    <property type="term" value="F:DNA-directed DNA polymerase activity"/>
    <property type="evidence" value="ECO:0007669"/>
    <property type="project" value="UniProtKB-UniRule"/>
</dbReference>
<keyword evidence="8 25" id="KW-0548">Nucleotidyltransferase</keyword>
<dbReference type="AlphaFoldDB" id="A0A9W2ZKZ4"/>
<dbReference type="RefSeq" id="XP_055875586.1">
    <property type="nucleotide sequence ID" value="XM_056019611.1"/>
</dbReference>
<keyword evidence="4" id="KW-0488">Methylation</keyword>
<evidence type="ECO:0000256" key="18">
    <source>
        <dbReference type="ARBA" id="ARBA00023239"/>
    </source>
</evidence>
<evidence type="ECO:0000256" key="19">
    <source>
        <dbReference type="ARBA" id="ARBA00023242"/>
    </source>
</evidence>
<evidence type="ECO:0000256" key="20">
    <source>
        <dbReference type="ARBA" id="ARBA00044632"/>
    </source>
</evidence>
<comment type="catalytic activity">
    <reaction evidence="21">
        <text>a 5'-end 2'-deoxyribose-2'-deoxyribonucleotide-DNA = (2E,4S)-4-hydroxypenten-2-al-5-phosphate + a 5'-end 5'-phospho-2'-deoxyribonucleoside-DNA + H(+)</text>
        <dbReference type="Rhea" id="RHEA:76255"/>
        <dbReference type="Rhea" id="RHEA-COMP:13180"/>
        <dbReference type="Rhea" id="RHEA-COMP:18657"/>
        <dbReference type="ChEBI" id="CHEBI:15378"/>
        <dbReference type="ChEBI" id="CHEBI:136412"/>
        <dbReference type="ChEBI" id="CHEBI:195194"/>
        <dbReference type="ChEBI" id="CHEBI:195195"/>
    </reaction>
</comment>
<evidence type="ECO:0000256" key="24">
    <source>
        <dbReference type="PIRSR" id="PIRSR622312-50"/>
    </source>
</evidence>
<dbReference type="GO" id="GO:0140078">
    <property type="term" value="F:class I DNA-(apurinic or apyrimidinic site) endonuclease activity"/>
    <property type="evidence" value="ECO:0007669"/>
    <property type="project" value="UniProtKB-EC"/>
</dbReference>
<dbReference type="RefSeq" id="XP_055875584.1">
    <property type="nucleotide sequence ID" value="XM_056019609.1"/>
</dbReference>
<evidence type="ECO:0000256" key="8">
    <source>
        <dbReference type="ARBA" id="ARBA00022695"/>
    </source>
</evidence>
<keyword evidence="10" id="KW-0479">Metal-binding</keyword>
<dbReference type="GO" id="GO:0006284">
    <property type="term" value="P:base-excision repair"/>
    <property type="evidence" value="ECO:0007669"/>
    <property type="project" value="TreeGrafter"/>
</dbReference>
<dbReference type="SUPFAM" id="SSF81301">
    <property type="entry name" value="Nucleotidyltransferase"/>
    <property type="match status" value="1"/>
</dbReference>
<evidence type="ECO:0000259" key="26">
    <source>
        <dbReference type="SMART" id="SM00278"/>
    </source>
</evidence>
<dbReference type="RefSeq" id="XP_055875583.1">
    <property type="nucleotide sequence ID" value="XM_056019608.1"/>
</dbReference>
<dbReference type="InterPro" id="IPR037160">
    <property type="entry name" value="DNA_Pol_thumb_sf"/>
</dbReference>
<feature type="domain" description="Helix-hairpin-helix DNA-binding motif class 1" evidence="26">
    <location>
        <begin position="56"/>
        <end position="75"/>
    </location>
</feature>
<comment type="cofactor">
    <cofactor evidence="1">
        <name>Mg(2+)</name>
        <dbReference type="ChEBI" id="CHEBI:18420"/>
    </cofactor>
</comment>
<evidence type="ECO:0000256" key="13">
    <source>
        <dbReference type="ARBA" id="ARBA00022843"/>
    </source>
</evidence>
<evidence type="ECO:0000256" key="4">
    <source>
        <dbReference type="ARBA" id="ARBA00022481"/>
    </source>
</evidence>
<keyword evidence="13" id="KW-0832">Ubl conjugation</keyword>
<dbReference type="InterPro" id="IPR043519">
    <property type="entry name" value="NT_sf"/>
</dbReference>
<keyword evidence="9" id="KW-0235">DNA replication</keyword>
<dbReference type="SUPFAM" id="SSF81585">
    <property type="entry name" value="PsbU/PolX domain-like"/>
    <property type="match status" value="1"/>
</dbReference>
<feature type="active site" description="Nucleophile; Schiff-base intermediate with DNA; for 5'-dRP lyase activity" evidence="24">
    <location>
        <position position="71"/>
    </location>
</feature>
<accession>A0A9W2ZKZ4</accession>
<comment type="catalytic activity">
    <reaction evidence="23 25">
        <text>DNA(n) + a 2'-deoxyribonucleoside 5'-triphosphate = DNA(n+1) + diphosphate</text>
        <dbReference type="Rhea" id="RHEA:22508"/>
        <dbReference type="Rhea" id="RHEA-COMP:17339"/>
        <dbReference type="Rhea" id="RHEA-COMP:17340"/>
        <dbReference type="ChEBI" id="CHEBI:33019"/>
        <dbReference type="ChEBI" id="CHEBI:61560"/>
        <dbReference type="ChEBI" id="CHEBI:173112"/>
        <dbReference type="EC" id="2.7.7.7"/>
    </reaction>
</comment>
<evidence type="ECO:0000256" key="2">
    <source>
        <dbReference type="ARBA" id="ARBA00004123"/>
    </source>
</evidence>
<evidence type="ECO:0000256" key="17">
    <source>
        <dbReference type="ARBA" id="ARBA00023204"/>
    </source>
</evidence>
<dbReference type="SMART" id="SM00278">
    <property type="entry name" value="HhH1"/>
    <property type="match status" value="2"/>
</dbReference>